<dbReference type="RefSeq" id="WP_307324619.1">
    <property type="nucleotide sequence ID" value="NZ_JAUSUG010000006.1"/>
</dbReference>
<keyword evidence="8" id="KW-0966">Cell projection</keyword>
<evidence type="ECO:0000256" key="5">
    <source>
        <dbReference type="RuleBase" id="RU362066"/>
    </source>
</evidence>
<dbReference type="PANTHER" id="PTHR30288:SF0">
    <property type="entry name" value="FLAGELLAR HOOK-ASSOCIATED PROTEIN 2"/>
    <property type="match status" value="1"/>
</dbReference>
<protein>
    <recommendedName>
        <fullName evidence="5">Flagellar hook-associated protein 2</fullName>
        <shortName evidence="5">HAP2</shortName>
    </recommendedName>
    <alternativeName>
        <fullName evidence="5">Flagellar cap protein</fullName>
    </alternativeName>
</protein>
<dbReference type="InterPro" id="IPR010809">
    <property type="entry name" value="FliD_C"/>
</dbReference>
<keyword evidence="3" id="KW-0175">Coiled coil</keyword>
<keyword evidence="9" id="KW-1185">Reference proteome</keyword>
<name>A0ABT9ZTG8_9BACI</name>
<dbReference type="Proteomes" id="UP001230005">
    <property type="component" value="Unassembled WGS sequence"/>
</dbReference>
<keyword evidence="4 5" id="KW-0975">Bacterial flagellum</keyword>
<comment type="similarity">
    <text evidence="1 5">Belongs to the FliD family.</text>
</comment>
<evidence type="ECO:0000256" key="3">
    <source>
        <dbReference type="ARBA" id="ARBA00023054"/>
    </source>
</evidence>
<dbReference type="NCBIfam" id="NF005833">
    <property type="entry name" value="PRK07737.1"/>
    <property type="match status" value="1"/>
</dbReference>
<evidence type="ECO:0000256" key="1">
    <source>
        <dbReference type="ARBA" id="ARBA00009764"/>
    </source>
</evidence>
<sequence length="534" mass="60761">MRIGGLATGMDTENMIKQLMQAERMPVNKMIQDRTWMEWQRDALREINLQLSSFRESFRASGLGLRSNFNQKIVTSSDPTKVTATGTSSAQNATARIEVTTLAEASTWKSSGFDIDNEFFTRRIGNWEDGPDIPWENDRATLKFEVVKPGATEPTTVEVQINKTDRMNDVINRMNRSQLGVSSFIDDRNGNGTMILSMNDTGKGSDIRFVDETTKNFFSSLGFETGENNSINGEHQTNAGQNAHFTFNGHNMERESNEFTINGVRYQLHGVTNGTVRINTTTDTDAIFDRIMKFVEDYNAIVDKINGVLREERHRGYPPLTEEQRGEMSEREIELWEEKARSGLLRSDQQLTSALNQMRTELFSNVEGLDGVFKNLNEIGLTTSRDFRDGGKIVLDDRQVTMPDGTRMTGEERLRAAIENNPEDLFQLFNATGGRDENGRVIRSEQGILERLNTQLRSTIDNITARAGREGRTLQQFSIGRNILSVEDRISNFERRLQQTEQRYWAQFTAMEKAMAQMNAQADQMWSMMMGMMN</sequence>
<feature type="domain" description="Flagellar hook-associated protein 2 C-terminal" evidence="7">
    <location>
        <begin position="240"/>
        <end position="520"/>
    </location>
</feature>
<evidence type="ECO:0000313" key="9">
    <source>
        <dbReference type="Proteomes" id="UP001230005"/>
    </source>
</evidence>
<gene>
    <name evidence="8" type="ORF">J2S74_001916</name>
</gene>
<dbReference type="InterPro" id="IPR003481">
    <property type="entry name" value="FliD_N"/>
</dbReference>
<dbReference type="InterPro" id="IPR040026">
    <property type="entry name" value="FliD"/>
</dbReference>
<evidence type="ECO:0000256" key="2">
    <source>
        <dbReference type="ARBA" id="ARBA00011255"/>
    </source>
</evidence>
<keyword evidence="8" id="KW-0282">Flagellum</keyword>
<comment type="subcellular location">
    <subcellularLocation>
        <location evidence="5">Secreted</location>
    </subcellularLocation>
    <subcellularLocation>
        <location evidence="5">Bacterial flagellum</location>
    </subcellularLocation>
</comment>
<feature type="domain" description="Flagellar hook-associated protein 2 N-terminal" evidence="6">
    <location>
        <begin position="8"/>
        <end position="105"/>
    </location>
</feature>
<evidence type="ECO:0000256" key="4">
    <source>
        <dbReference type="ARBA" id="ARBA00023143"/>
    </source>
</evidence>
<dbReference type="PANTHER" id="PTHR30288">
    <property type="entry name" value="FLAGELLAR CAP/ASSEMBLY PROTEIN FLID"/>
    <property type="match status" value="1"/>
</dbReference>
<comment type="subunit">
    <text evidence="2 5">Homopentamer.</text>
</comment>
<accession>A0ABT9ZTG8</accession>
<keyword evidence="8" id="KW-0969">Cilium</keyword>
<comment type="function">
    <text evidence="5">Required for morphogenesis and for the elongation of the flagellar filament by facilitating polymerization of the flagellin monomers at the tip of growing filament. Forms a capping structure, which prevents flagellin subunits (transported through the central channel of the flagellum) from leaking out without polymerization at the distal end.</text>
</comment>
<evidence type="ECO:0000259" key="6">
    <source>
        <dbReference type="Pfam" id="PF02465"/>
    </source>
</evidence>
<organism evidence="8 9">
    <name type="scientific">Evansella vedderi</name>
    <dbReference type="NCBI Taxonomy" id="38282"/>
    <lineage>
        <taxon>Bacteria</taxon>
        <taxon>Bacillati</taxon>
        <taxon>Bacillota</taxon>
        <taxon>Bacilli</taxon>
        <taxon>Bacillales</taxon>
        <taxon>Bacillaceae</taxon>
        <taxon>Evansella</taxon>
    </lineage>
</organism>
<comment type="caution">
    <text evidence="8">The sequence shown here is derived from an EMBL/GenBank/DDBJ whole genome shotgun (WGS) entry which is preliminary data.</text>
</comment>
<dbReference type="EMBL" id="JAUSUG010000006">
    <property type="protein sequence ID" value="MDQ0254537.1"/>
    <property type="molecule type" value="Genomic_DNA"/>
</dbReference>
<evidence type="ECO:0000313" key="8">
    <source>
        <dbReference type="EMBL" id="MDQ0254537.1"/>
    </source>
</evidence>
<dbReference type="Pfam" id="PF07195">
    <property type="entry name" value="FliD_C"/>
    <property type="match status" value="1"/>
</dbReference>
<dbReference type="Pfam" id="PF02465">
    <property type="entry name" value="FliD_N"/>
    <property type="match status" value="1"/>
</dbReference>
<keyword evidence="5" id="KW-0964">Secreted</keyword>
<reference evidence="8 9" key="1">
    <citation type="submission" date="2023-07" db="EMBL/GenBank/DDBJ databases">
        <title>Genomic Encyclopedia of Type Strains, Phase IV (KMG-IV): sequencing the most valuable type-strain genomes for metagenomic binning, comparative biology and taxonomic classification.</title>
        <authorList>
            <person name="Goeker M."/>
        </authorList>
    </citation>
    <scope>NUCLEOTIDE SEQUENCE [LARGE SCALE GENOMIC DNA]</scope>
    <source>
        <strain evidence="8 9">DSM 9768</strain>
    </source>
</reference>
<proteinExistence type="inferred from homology"/>
<evidence type="ECO:0000259" key="7">
    <source>
        <dbReference type="Pfam" id="PF07195"/>
    </source>
</evidence>